<dbReference type="SUPFAM" id="SSF48371">
    <property type="entry name" value="ARM repeat"/>
    <property type="match status" value="1"/>
</dbReference>
<protein>
    <submittedName>
        <fullName evidence="1">PBS lyase HEAT-like repeat protein</fullName>
    </submittedName>
</protein>
<evidence type="ECO:0000313" key="1">
    <source>
        <dbReference type="EMBL" id="AGB01348.1"/>
    </source>
</evidence>
<dbReference type="EMBL" id="CP003167">
    <property type="protein sequence ID" value="AGB01348.1"/>
    <property type="molecule type" value="Genomic_DNA"/>
</dbReference>
<dbReference type="InterPro" id="IPR011989">
    <property type="entry name" value="ARM-like"/>
</dbReference>
<dbReference type="Gene3D" id="1.25.10.10">
    <property type="entry name" value="Leucine-rich Repeat Variant"/>
    <property type="match status" value="1"/>
</dbReference>
<organism evidence="1 2">
    <name type="scientific">Methanoregula formicica (strain DSM 22288 / NBRC 105244 / SMSP)</name>
    <dbReference type="NCBI Taxonomy" id="593750"/>
    <lineage>
        <taxon>Archaea</taxon>
        <taxon>Methanobacteriati</taxon>
        <taxon>Methanobacteriota</taxon>
        <taxon>Stenosarchaea group</taxon>
        <taxon>Methanomicrobia</taxon>
        <taxon>Methanomicrobiales</taxon>
        <taxon>Methanoregulaceae</taxon>
        <taxon>Methanoregula</taxon>
    </lineage>
</organism>
<keyword evidence="2" id="KW-1185">Reference proteome</keyword>
<dbReference type="eggNOG" id="arCOG07476">
    <property type="taxonomic scope" value="Archaea"/>
</dbReference>
<dbReference type="InterPro" id="IPR004155">
    <property type="entry name" value="PBS_lyase_HEAT"/>
</dbReference>
<dbReference type="SMART" id="SM00567">
    <property type="entry name" value="EZ_HEAT"/>
    <property type="match status" value="4"/>
</dbReference>
<dbReference type="HOGENOM" id="CLU_101012_1_1_2"/>
<name>L0HDF0_METFS</name>
<proteinExistence type="predicted"/>
<dbReference type="STRING" id="593750.Metfor_0267"/>
<dbReference type="GO" id="GO:0016829">
    <property type="term" value="F:lyase activity"/>
    <property type="evidence" value="ECO:0007669"/>
    <property type="project" value="UniProtKB-KW"/>
</dbReference>
<reference evidence="1 2" key="2">
    <citation type="journal article" date="2014" name="Genome Announc.">
        <title>Complete Genome Sequence of Methanoregula formicica SMSPT, a Mesophilic Hydrogenotrophic Methanogen Isolated from a Methanogenic Upflow Anaerobic Sludge Blanket Reactor.</title>
        <authorList>
            <person name="Yamamoto K."/>
            <person name="Tamaki H."/>
            <person name="Cadillo-Quiroz H."/>
            <person name="Imachi H."/>
            <person name="Kyrpides N."/>
            <person name="Woyke T."/>
            <person name="Goodwin L."/>
            <person name="Zinder S.H."/>
            <person name="Kamagata Y."/>
            <person name="Liu W.T."/>
        </authorList>
    </citation>
    <scope>NUCLEOTIDE SEQUENCE [LARGE SCALE GENOMIC DNA]</scope>
    <source>
        <strain evidence="2">DSM 22288 / NBRC 105244 / SMSP</strain>
    </source>
</reference>
<dbReference type="AlphaFoldDB" id="L0HDF0"/>
<dbReference type="PANTHER" id="PTHR12697:SF5">
    <property type="entry name" value="DEOXYHYPUSINE HYDROXYLASE"/>
    <property type="match status" value="1"/>
</dbReference>
<dbReference type="Pfam" id="PF13646">
    <property type="entry name" value="HEAT_2"/>
    <property type="match status" value="2"/>
</dbReference>
<dbReference type="GO" id="GO:0016491">
    <property type="term" value="F:oxidoreductase activity"/>
    <property type="evidence" value="ECO:0007669"/>
    <property type="project" value="TreeGrafter"/>
</dbReference>
<dbReference type="PANTHER" id="PTHR12697">
    <property type="entry name" value="PBS LYASE HEAT-LIKE PROTEIN"/>
    <property type="match status" value="1"/>
</dbReference>
<dbReference type="InParanoid" id="L0HDF0"/>
<evidence type="ECO:0000313" key="2">
    <source>
        <dbReference type="Proteomes" id="UP000010824"/>
    </source>
</evidence>
<accession>L0HDF0</accession>
<dbReference type="KEGG" id="mfo:Metfor_0267"/>
<gene>
    <name evidence="1" type="ordered locus">Metfor_0267</name>
</gene>
<keyword evidence="1" id="KW-0456">Lyase</keyword>
<reference evidence="2" key="1">
    <citation type="submission" date="2011-12" db="EMBL/GenBank/DDBJ databases">
        <title>Complete sequence of Methanoregula formicicum SMSP.</title>
        <authorList>
            <person name="Lucas S."/>
            <person name="Han J."/>
            <person name="Lapidus A."/>
            <person name="Cheng J.-F."/>
            <person name="Goodwin L."/>
            <person name="Pitluck S."/>
            <person name="Peters L."/>
            <person name="Ovchinnikova G."/>
            <person name="Teshima H."/>
            <person name="Detter J.C."/>
            <person name="Han C."/>
            <person name="Tapia R."/>
            <person name="Land M."/>
            <person name="Hauser L."/>
            <person name="Kyrpides N."/>
            <person name="Ivanova N."/>
            <person name="Pagani I."/>
            <person name="Imachi H."/>
            <person name="Tamaki H."/>
            <person name="Sekiguchi Y."/>
            <person name="Kamagata Y."/>
            <person name="Cadillo-Quiroz H."/>
            <person name="Zinder S."/>
            <person name="Liu W.-T."/>
            <person name="Woyke T."/>
        </authorList>
    </citation>
    <scope>NUCLEOTIDE SEQUENCE [LARGE SCALE GENOMIC DNA]</scope>
    <source>
        <strain evidence="2">DSM 22288 / NBRC 105244 / SMSP</strain>
    </source>
</reference>
<dbReference type="InterPro" id="IPR016024">
    <property type="entry name" value="ARM-type_fold"/>
</dbReference>
<dbReference type="Proteomes" id="UP000010824">
    <property type="component" value="Chromosome"/>
</dbReference>
<sequence length="184" mass="19619">MPRSMIPMSDAGGNMAVAEKVEQEIARLSDPSLDVRHAAVAALQEIGEPAVVPLLKELAEAGDNDRRWYAAVALSRIGVPAIAPLIEAMKANPAQAFRRYGAAALGEMGAKAVTPLIDAMASDEAELRGFLSQALCRIGTPAIEPLRQRLHDADEIVRSCATLTLWKLGEAGVPVIVEDARKED</sequence>